<name>A0ABY4L3A5_THEAE</name>
<feature type="region of interest" description="Disordered" evidence="1">
    <location>
        <begin position="61"/>
        <end position="116"/>
    </location>
</feature>
<accession>A0ABY4L3A5</accession>
<sequence length="116" mass="12735">MARVHRDTLAIPDYEHLPLDTLQYRIRSLTREQVRELIAYEEAHAQRARVLELMHQRIRELEERARSSPGRRAAAPETPPPAAGDSPANTAGGGSADVPPPARPSRPGGTGTGRRT</sequence>
<keyword evidence="4" id="KW-1185">Reference proteome</keyword>
<protein>
    <recommendedName>
        <fullName evidence="2">DUF8129 domain-containing protein</fullName>
    </recommendedName>
</protein>
<proteinExistence type="predicted"/>
<dbReference type="EMBL" id="CP051627">
    <property type="protein sequence ID" value="UPT20963.1"/>
    <property type="molecule type" value="Genomic_DNA"/>
</dbReference>
<dbReference type="Pfam" id="PF26450">
    <property type="entry name" value="DUF8129"/>
    <property type="match status" value="1"/>
</dbReference>
<feature type="domain" description="DUF8129" evidence="2">
    <location>
        <begin position="11"/>
        <end position="63"/>
    </location>
</feature>
<evidence type="ECO:0000259" key="2">
    <source>
        <dbReference type="Pfam" id="PF26450"/>
    </source>
</evidence>
<dbReference type="InterPro" id="IPR058442">
    <property type="entry name" value="DUF8129"/>
</dbReference>
<evidence type="ECO:0000313" key="3">
    <source>
        <dbReference type="EMBL" id="UPT20963.1"/>
    </source>
</evidence>
<evidence type="ECO:0000313" key="4">
    <source>
        <dbReference type="Proteomes" id="UP000832041"/>
    </source>
</evidence>
<organism evidence="3 4">
    <name type="scientific">Thermobifida alba</name>
    <name type="common">Thermomonospora alba</name>
    <dbReference type="NCBI Taxonomy" id="53522"/>
    <lineage>
        <taxon>Bacteria</taxon>
        <taxon>Bacillati</taxon>
        <taxon>Actinomycetota</taxon>
        <taxon>Actinomycetes</taxon>
        <taxon>Streptosporangiales</taxon>
        <taxon>Nocardiopsidaceae</taxon>
        <taxon>Thermobifida</taxon>
    </lineage>
</organism>
<dbReference type="RefSeq" id="WP_248593258.1">
    <property type="nucleotide sequence ID" value="NZ_BAABEB010000027.1"/>
</dbReference>
<evidence type="ECO:0000256" key="1">
    <source>
        <dbReference type="SAM" id="MobiDB-lite"/>
    </source>
</evidence>
<dbReference type="Proteomes" id="UP000832041">
    <property type="component" value="Chromosome"/>
</dbReference>
<gene>
    <name evidence="3" type="ORF">FOF52_08315</name>
</gene>
<reference evidence="3 4" key="1">
    <citation type="submission" date="2020-04" db="EMBL/GenBank/DDBJ databases">
        <title>Thermobifida alba genome sequencing and assembly.</title>
        <authorList>
            <person name="Luzics S."/>
            <person name="Horvath B."/>
            <person name="Nagy I."/>
            <person name="Toth A."/>
            <person name="Nagy I."/>
            <person name="Kukolya J."/>
        </authorList>
    </citation>
    <scope>NUCLEOTIDE SEQUENCE [LARGE SCALE GENOMIC DNA]</scope>
    <source>
        <strain evidence="3 4">DSM 43795</strain>
    </source>
</reference>
<feature type="compositionally biased region" description="Low complexity" evidence="1">
    <location>
        <begin position="67"/>
        <end position="76"/>
    </location>
</feature>